<sequence length="453" mass="51925">MEKTNAEIATLAMLLKGINIKAGARKADCRPFIEKLDEHIDAFVKAAVEEGYAESEESHLPEVFPSADMRTAEFEEDIRRRAEYPESLFPMATDILCRRLQDWFRRELLLYVSDIDLSYGLKVEVSGLLTSSFSSDSMSPVSKQEAYIEKIQRLQQEGWTYQANHGSMELVDCPTNHVKIRQVVDSLGGRLYEVLLQRDRIRSFSFRIPSDQCRQLFHQLSGEAPEEKKPESKLVTRDDEAVIQKTVKDIQFALSSINIMDDRSVILSLLRSYTETIEAVLGFSDLSCFKIVKARHAEEARKNCSLRERQNKMSEEALEELDMRDAYEKIEAGLQKFFYTLGMRVSDLRASSYATTRFSAMPRTYYKECALREDLEFLPELGDRSVYLINTPENIINLQNALWETMSGAKIEKIESAVRGHGQIVKKIDFTISPADIAKLLEKTKDMEEVPDF</sequence>
<evidence type="ECO:0000313" key="1">
    <source>
        <dbReference type="EMBL" id="MCG4526409.1"/>
    </source>
</evidence>
<gene>
    <name evidence="1" type="ORF">L0P79_04875</name>
</gene>
<keyword evidence="2" id="KW-1185">Reference proteome</keyword>
<evidence type="ECO:0000313" key="2">
    <source>
        <dbReference type="Proteomes" id="UP001200313"/>
    </source>
</evidence>
<accession>A0ABS9M7N9</accession>
<reference evidence="1 2" key="1">
    <citation type="submission" date="2022-01" db="EMBL/GenBank/DDBJ databases">
        <title>Collection of gut derived symbiotic bacterial strains cultured from healthy donors.</title>
        <authorList>
            <person name="Lin H."/>
            <person name="Kohout C."/>
            <person name="Waligurski E."/>
            <person name="Pamer E.G."/>
        </authorList>
    </citation>
    <scope>NUCLEOTIDE SEQUENCE [LARGE SCALE GENOMIC DNA]</scope>
    <source>
        <strain evidence="1 2">DFI.3.7</strain>
    </source>
</reference>
<organism evidence="1 2">
    <name type="scientific">Intestinimonas massiliensis</name>
    <name type="common">ex Afouda et al. 2020</name>
    <dbReference type="NCBI Taxonomy" id="1673721"/>
    <lineage>
        <taxon>Bacteria</taxon>
        <taxon>Bacillati</taxon>
        <taxon>Bacillota</taxon>
        <taxon>Clostridia</taxon>
        <taxon>Eubacteriales</taxon>
        <taxon>Intestinimonas</taxon>
    </lineage>
</organism>
<protein>
    <submittedName>
        <fullName evidence="1">Uncharacterized protein</fullName>
    </submittedName>
</protein>
<comment type="caution">
    <text evidence="1">The sequence shown here is derived from an EMBL/GenBank/DDBJ whole genome shotgun (WGS) entry which is preliminary data.</text>
</comment>
<proteinExistence type="predicted"/>
<dbReference type="Proteomes" id="UP001200313">
    <property type="component" value="Unassembled WGS sequence"/>
</dbReference>
<dbReference type="RefSeq" id="WP_238073429.1">
    <property type="nucleotide sequence ID" value="NZ_JAKNJB010000006.1"/>
</dbReference>
<dbReference type="EMBL" id="JAKNJB010000006">
    <property type="protein sequence ID" value="MCG4526409.1"/>
    <property type="molecule type" value="Genomic_DNA"/>
</dbReference>
<name>A0ABS9M7N9_9FIRM</name>